<proteinExistence type="predicted"/>
<keyword evidence="2" id="KW-1185">Reference proteome</keyword>
<gene>
    <name evidence="1" type="ORF">GCM10022218_02870</name>
</gene>
<reference evidence="2" key="1">
    <citation type="journal article" date="2019" name="Int. J. Syst. Evol. Microbiol.">
        <title>The Global Catalogue of Microorganisms (GCM) 10K type strain sequencing project: providing services to taxonomists for standard genome sequencing and annotation.</title>
        <authorList>
            <consortium name="The Broad Institute Genomics Platform"/>
            <consortium name="The Broad Institute Genome Sequencing Center for Infectious Disease"/>
            <person name="Wu L."/>
            <person name="Ma J."/>
        </authorList>
    </citation>
    <scope>NUCLEOTIDE SEQUENCE [LARGE SCALE GENOMIC DNA]</scope>
    <source>
        <strain evidence="2">JCM 16722</strain>
    </source>
</reference>
<dbReference type="Proteomes" id="UP001500167">
    <property type="component" value="Unassembled WGS sequence"/>
</dbReference>
<sequence>MPKLYVFAIGGTGSRVLKSLTMLLASGVSTGYEIVPIILDPDSSAADVAKTEQLLNEYRNINKSVAPSSEKMFFKNKMESLGEVIGAVGANALGSEFRLGIGGLNGGKFKDFIDYNLLEDGGSNQALIDVLFSESNLNLDLEVGFQGNPNIGSIVLNKFTESEEFNHFANSFNGNDRIFIISSIFGGTGAAGFPLILKNIRQGLVNGKNYDHLRNAVVGAITVMPYFKLDGDNTDNIQSSTFYSKTKAALHYYHKNISSSKDINALYYIADDNNNVYKNVVGGVGQKNDSHFVELAAALAIVDFANDDSLSTNGGYAQNPKYKEFGVNDLSASNPVITFKDLAQETQNQIQLNLTQLLFFSLYLENEINEKLKAPFAKESSPVIDQNFLSSIFYGKLVGFLDQYRIWLAEMKRNKISFSPYNIHEIIDNQGSVIGLKPQNDDLMQLVSGINQRSSMFKLFQEKSYDLMTSTLNESRKEKYATVENKLMTQFHDATAKVITKYLF</sequence>
<dbReference type="Gene3D" id="3.40.50.1440">
    <property type="entry name" value="Tubulin/FtsZ, GTPase domain"/>
    <property type="match status" value="1"/>
</dbReference>
<dbReference type="InterPro" id="IPR036525">
    <property type="entry name" value="Tubulin/FtsZ_GTPase_sf"/>
</dbReference>
<comment type="caution">
    <text evidence="1">The sequence shown here is derived from an EMBL/GenBank/DDBJ whole genome shotgun (WGS) entry which is preliminary data.</text>
</comment>
<dbReference type="EMBL" id="BAAAZK010000002">
    <property type="protein sequence ID" value="GAA4168270.1"/>
    <property type="molecule type" value="Genomic_DNA"/>
</dbReference>
<evidence type="ECO:0000313" key="1">
    <source>
        <dbReference type="EMBL" id="GAA4168270.1"/>
    </source>
</evidence>
<organism evidence="1 2">
    <name type="scientific">Sphingobacterium ginsenosidimutans</name>
    <dbReference type="NCBI Taxonomy" id="687845"/>
    <lineage>
        <taxon>Bacteria</taxon>
        <taxon>Pseudomonadati</taxon>
        <taxon>Bacteroidota</taxon>
        <taxon>Sphingobacteriia</taxon>
        <taxon>Sphingobacteriales</taxon>
        <taxon>Sphingobacteriaceae</taxon>
        <taxon>Sphingobacterium</taxon>
    </lineage>
</organism>
<protein>
    <recommendedName>
        <fullName evidence="3">Tubulin/FtsZ GTPase domain-containing protein</fullName>
    </recommendedName>
</protein>
<dbReference type="SUPFAM" id="SSF52490">
    <property type="entry name" value="Tubulin nucleotide-binding domain-like"/>
    <property type="match status" value="1"/>
</dbReference>
<evidence type="ECO:0008006" key="3">
    <source>
        <dbReference type="Google" id="ProtNLM"/>
    </source>
</evidence>
<name>A0ABP7ZQY4_9SPHI</name>
<accession>A0ABP7ZQY4</accession>
<evidence type="ECO:0000313" key="2">
    <source>
        <dbReference type="Proteomes" id="UP001500167"/>
    </source>
</evidence>